<dbReference type="Proteomes" id="UP001334084">
    <property type="component" value="Chromosome 9"/>
</dbReference>
<evidence type="ECO:0000256" key="1">
    <source>
        <dbReference type="SAM" id="Coils"/>
    </source>
</evidence>
<keyword evidence="3" id="KW-1185">Reference proteome</keyword>
<organism evidence="2 3">
    <name type="scientific">Vairimorpha necatrix</name>
    <dbReference type="NCBI Taxonomy" id="6039"/>
    <lineage>
        <taxon>Eukaryota</taxon>
        <taxon>Fungi</taxon>
        <taxon>Fungi incertae sedis</taxon>
        <taxon>Microsporidia</taxon>
        <taxon>Nosematidae</taxon>
        <taxon>Vairimorpha</taxon>
    </lineage>
</organism>
<name>A0AAX4JF82_9MICR</name>
<gene>
    <name evidence="2" type="ORF">VNE69_09166</name>
</gene>
<dbReference type="GeneID" id="90542445"/>
<sequence>MIEAETYMQEDNLYDDKLCKTLKGIGDIIAEEDNSTKTIRVSLKKNKFVRNTRRIVILYEDTLEIYNKKITEMVIKTTALFTDLSFINIYEYKGEGLIEKNKIYKETVVKKFNLDLNELEKNANEFIVKLKGKNAEI</sequence>
<dbReference type="KEGG" id="vnx:VNE69_09166"/>
<reference evidence="2" key="1">
    <citation type="journal article" date="2024" name="BMC Genomics">
        <title>Functional annotation of a divergent genome using sequence and structure-based similarity.</title>
        <authorList>
            <person name="Svedberg D."/>
            <person name="Winiger R.R."/>
            <person name="Berg A."/>
            <person name="Sharma H."/>
            <person name="Tellgren-Roth C."/>
            <person name="Debrunner-Vossbrinck B.A."/>
            <person name="Vossbrinck C.R."/>
            <person name="Barandun J."/>
        </authorList>
    </citation>
    <scope>NUCLEOTIDE SEQUENCE</scope>
    <source>
        <strain evidence="2">Illinois isolate</strain>
    </source>
</reference>
<evidence type="ECO:0000313" key="2">
    <source>
        <dbReference type="EMBL" id="WUR04614.1"/>
    </source>
</evidence>
<feature type="coiled-coil region" evidence="1">
    <location>
        <begin position="109"/>
        <end position="136"/>
    </location>
</feature>
<proteinExistence type="predicted"/>
<dbReference type="AlphaFoldDB" id="A0AAX4JF82"/>
<accession>A0AAX4JF82</accession>
<protein>
    <submittedName>
        <fullName evidence="2">Uncharacterized protein</fullName>
    </submittedName>
</protein>
<evidence type="ECO:0000313" key="3">
    <source>
        <dbReference type="Proteomes" id="UP001334084"/>
    </source>
</evidence>
<dbReference type="EMBL" id="CP142734">
    <property type="protein sequence ID" value="WUR04614.1"/>
    <property type="molecule type" value="Genomic_DNA"/>
</dbReference>
<dbReference type="RefSeq" id="XP_065330759.1">
    <property type="nucleotide sequence ID" value="XM_065474687.1"/>
</dbReference>
<keyword evidence="1" id="KW-0175">Coiled coil</keyword>